<protein>
    <recommendedName>
        <fullName evidence="5">Molecular chaperone DnaK</fullName>
    </recommendedName>
</protein>
<keyword evidence="2" id="KW-0547">Nucleotide-binding</keyword>
<gene>
    <name evidence="4" type="ORF">S03H2_29342</name>
</gene>
<dbReference type="GO" id="GO:0005524">
    <property type="term" value="F:ATP binding"/>
    <property type="evidence" value="ECO:0007669"/>
    <property type="project" value="UniProtKB-KW"/>
</dbReference>
<comment type="caution">
    <text evidence="4">The sequence shown here is derived from an EMBL/GenBank/DDBJ whole genome shotgun (WGS) entry which is preliminary data.</text>
</comment>
<feature type="non-terminal residue" evidence="4">
    <location>
        <position position="1"/>
    </location>
</feature>
<dbReference type="Pfam" id="PF00012">
    <property type="entry name" value="HSP70"/>
    <property type="match status" value="1"/>
</dbReference>
<dbReference type="FunFam" id="3.90.640.10:FF:000003">
    <property type="entry name" value="Molecular chaperone DnaK"/>
    <property type="match status" value="1"/>
</dbReference>
<dbReference type="Gene3D" id="3.90.640.10">
    <property type="entry name" value="Actin, Chain A, domain 4"/>
    <property type="match status" value="1"/>
</dbReference>
<evidence type="ECO:0000256" key="1">
    <source>
        <dbReference type="ARBA" id="ARBA00007381"/>
    </source>
</evidence>
<dbReference type="EMBL" id="BARU01017707">
    <property type="protein sequence ID" value="GAH61684.1"/>
    <property type="molecule type" value="Genomic_DNA"/>
</dbReference>
<organism evidence="4">
    <name type="scientific">marine sediment metagenome</name>
    <dbReference type="NCBI Taxonomy" id="412755"/>
    <lineage>
        <taxon>unclassified sequences</taxon>
        <taxon>metagenomes</taxon>
        <taxon>ecological metagenomes</taxon>
    </lineage>
</organism>
<dbReference type="AlphaFoldDB" id="X1I6F3"/>
<dbReference type="PANTHER" id="PTHR19375">
    <property type="entry name" value="HEAT SHOCK PROTEIN 70KDA"/>
    <property type="match status" value="1"/>
</dbReference>
<comment type="similarity">
    <text evidence="1">Belongs to the heat shock protein 70 family.</text>
</comment>
<dbReference type="PROSITE" id="PS00329">
    <property type="entry name" value="HSP70_2"/>
    <property type="match status" value="1"/>
</dbReference>
<feature type="non-terminal residue" evidence="4">
    <location>
        <position position="296"/>
    </location>
</feature>
<dbReference type="InterPro" id="IPR018181">
    <property type="entry name" value="Heat_shock_70_CS"/>
</dbReference>
<keyword evidence="3" id="KW-0067">ATP-binding</keyword>
<dbReference type="PROSITE" id="PS01036">
    <property type="entry name" value="HSP70_3"/>
    <property type="match status" value="1"/>
</dbReference>
<dbReference type="CDD" id="cd10234">
    <property type="entry name" value="ASKHA_NBD_HSP70_DnaK-like"/>
    <property type="match status" value="1"/>
</dbReference>
<evidence type="ECO:0000256" key="3">
    <source>
        <dbReference type="ARBA" id="ARBA00022840"/>
    </source>
</evidence>
<evidence type="ECO:0000256" key="2">
    <source>
        <dbReference type="ARBA" id="ARBA00022741"/>
    </source>
</evidence>
<dbReference type="InterPro" id="IPR043129">
    <property type="entry name" value="ATPase_NBD"/>
</dbReference>
<name>X1I6F3_9ZZZZ</name>
<reference evidence="4" key="1">
    <citation type="journal article" date="2014" name="Front. Microbiol.">
        <title>High frequency of phylogenetically diverse reductive dehalogenase-homologous genes in deep subseafloor sedimentary metagenomes.</title>
        <authorList>
            <person name="Kawai M."/>
            <person name="Futagami T."/>
            <person name="Toyoda A."/>
            <person name="Takaki Y."/>
            <person name="Nishi S."/>
            <person name="Hori S."/>
            <person name="Arai W."/>
            <person name="Tsubouchi T."/>
            <person name="Morono Y."/>
            <person name="Uchiyama I."/>
            <person name="Ito T."/>
            <person name="Fujiyama A."/>
            <person name="Inagaki F."/>
            <person name="Takami H."/>
        </authorList>
    </citation>
    <scope>NUCLEOTIDE SEQUENCE</scope>
    <source>
        <strain evidence="4">Expedition CK06-06</strain>
    </source>
</reference>
<accession>X1I6F3</accession>
<evidence type="ECO:0008006" key="5">
    <source>
        <dbReference type="Google" id="ProtNLM"/>
    </source>
</evidence>
<dbReference type="Gene3D" id="2.60.34.10">
    <property type="entry name" value="Substrate Binding Domain Of DNAk, Chain A, domain 1"/>
    <property type="match status" value="1"/>
</dbReference>
<dbReference type="GO" id="GO:0140662">
    <property type="term" value="F:ATP-dependent protein folding chaperone"/>
    <property type="evidence" value="ECO:0007669"/>
    <property type="project" value="InterPro"/>
</dbReference>
<dbReference type="SUPFAM" id="SSF53067">
    <property type="entry name" value="Actin-like ATPase domain"/>
    <property type="match status" value="2"/>
</dbReference>
<dbReference type="Gene3D" id="3.30.420.40">
    <property type="match status" value="2"/>
</dbReference>
<proteinExistence type="inferred from homology"/>
<dbReference type="SUPFAM" id="SSF100920">
    <property type="entry name" value="Heat shock protein 70kD (HSP70), peptide-binding domain"/>
    <property type="match status" value="1"/>
</dbReference>
<sequence length="296" mass="32603">QYLKQSAEAYLGEKVTKAVITVPAYFNDSQRQATKDAGKIAGLEVMRIINEPTASALAYGLEKKKTEKIAIYDFGGGTFDISILEIEENVFEVKSTNGDTHLGGDDLDERIMNYIAEEFLKEHDIDLRKDLTALQRMKEAAEKAKCELSSVMETTISLPFIGSDKDKTPLHLEMKMTRTKLESLVNDLVQRSIPPCKQALLDVKPDGIQPSEINEVILVGGQTRMPLVQKVVRELFGKEPHKGINPDEVVAIGAAIQAAVLSGEKKDILLLDVTPLTLGIETLGAVRTEIIPRNTT</sequence>
<dbReference type="InterPro" id="IPR029047">
    <property type="entry name" value="HSP70_peptide-bd_sf"/>
</dbReference>
<dbReference type="InterPro" id="IPR013126">
    <property type="entry name" value="Hsp_70_fam"/>
</dbReference>
<dbReference type="FunFam" id="3.30.420.40:FF:000545">
    <property type="entry name" value="Endoplasmic reticulum chaperone BiP"/>
    <property type="match status" value="1"/>
</dbReference>
<evidence type="ECO:0000313" key="4">
    <source>
        <dbReference type="EMBL" id="GAH61684.1"/>
    </source>
</evidence>
<dbReference type="PRINTS" id="PR00301">
    <property type="entry name" value="HEATSHOCK70"/>
</dbReference>